<protein>
    <recommendedName>
        <fullName evidence="1">SLH domain-containing protein</fullName>
    </recommendedName>
</protein>
<feature type="domain" description="SLH" evidence="1">
    <location>
        <begin position="185"/>
        <end position="249"/>
    </location>
</feature>
<dbReference type="AlphaFoldDB" id="A0A919UGC8"/>
<dbReference type="PANTHER" id="PTHR43308">
    <property type="entry name" value="OUTER MEMBRANE PROTEIN ALPHA-RELATED"/>
    <property type="match status" value="1"/>
</dbReference>
<evidence type="ECO:0000259" key="1">
    <source>
        <dbReference type="PROSITE" id="PS51272"/>
    </source>
</evidence>
<comment type="caution">
    <text evidence="2">The sequence shown here is derived from an EMBL/GenBank/DDBJ whole genome shotgun (WGS) entry which is preliminary data.</text>
</comment>
<feature type="domain" description="SLH" evidence="1">
    <location>
        <begin position="60"/>
        <end position="123"/>
    </location>
</feature>
<feature type="domain" description="SLH" evidence="1">
    <location>
        <begin position="125"/>
        <end position="184"/>
    </location>
</feature>
<dbReference type="InterPro" id="IPR001119">
    <property type="entry name" value="SLH_dom"/>
</dbReference>
<sequence length="350" mass="37909">MIGFEAMNDGEQQFHNHFIQRITMSHLSMSGATGRARRLILVLAIALGVAVTIPAPANAASTSFPDVPPSHTFYEHITWLASQGITSGYGNGTFGPSDEVTRGQMAAFLYKVAGSPAFTPPTGSPFKDVPKSHTFYKHITWLAETGITSGVGDGSRFAPDDEVSRGQMAVFLYKVYGAPAFKVPGTSPFKDVPKSHTFYKHVTWLASSGVTSGVGDGSRFDPSGEVTRGQMAAFLLKMYFELPPYVGATVLPPAADGYCPLVLTFYNPDKAWDGVGFAWEVTYDDGGDDTLLFIFKSDQRPWPFFTEVLVEEGAPLWPGDAIVSSRAEIGFEGERYQVDVVLGDRMSCPA</sequence>
<keyword evidence="3" id="KW-1185">Reference proteome</keyword>
<dbReference type="Pfam" id="PF00395">
    <property type="entry name" value="SLH"/>
    <property type="match status" value="3"/>
</dbReference>
<proteinExistence type="predicted"/>
<evidence type="ECO:0000313" key="3">
    <source>
        <dbReference type="Proteomes" id="UP000652354"/>
    </source>
</evidence>
<organism evidence="2 3">
    <name type="scientific">Demequina activiva</name>
    <dbReference type="NCBI Taxonomy" id="1582364"/>
    <lineage>
        <taxon>Bacteria</taxon>
        <taxon>Bacillati</taxon>
        <taxon>Actinomycetota</taxon>
        <taxon>Actinomycetes</taxon>
        <taxon>Micrococcales</taxon>
        <taxon>Demequinaceae</taxon>
        <taxon>Demequina</taxon>
    </lineage>
</organism>
<dbReference type="PROSITE" id="PS51272">
    <property type="entry name" value="SLH"/>
    <property type="match status" value="3"/>
</dbReference>
<dbReference type="PANTHER" id="PTHR43308:SF1">
    <property type="entry name" value="OUTER MEMBRANE PROTEIN ALPHA"/>
    <property type="match status" value="1"/>
</dbReference>
<gene>
    <name evidence="2" type="ORF">Dac01nite_14540</name>
</gene>
<accession>A0A919UGC8</accession>
<reference evidence="2" key="1">
    <citation type="submission" date="2021-01" db="EMBL/GenBank/DDBJ databases">
        <title>Whole genome shotgun sequence of Demequina activiva NBRC 110675.</title>
        <authorList>
            <person name="Komaki H."/>
            <person name="Tamura T."/>
        </authorList>
    </citation>
    <scope>NUCLEOTIDE SEQUENCE</scope>
    <source>
        <strain evidence="2">NBRC 110675</strain>
    </source>
</reference>
<dbReference type="Proteomes" id="UP000652354">
    <property type="component" value="Unassembled WGS sequence"/>
</dbReference>
<name>A0A919UGC8_9MICO</name>
<dbReference type="InterPro" id="IPR051465">
    <property type="entry name" value="Cell_Envelope_Struct_Comp"/>
</dbReference>
<dbReference type="EMBL" id="BONR01000002">
    <property type="protein sequence ID" value="GIG54702.1"/>
    <property type="molecule type" value="Genomic_DNA"/>
</dbReference>
<evidence type="ECO:0000313" key="2">
    <source>
        <dbReference type="EMBL" id="GIG54702.1"/>
    </source>
</evidence>